<organism evidence="2 3">
    <name type="scientific">Panicum virgatum</name>
    <name type="common">Blackwell switchgrass</name>
    <dbReference type="NCBI Taxonomy" id="38727"/>
    <lineage>
        <taxon>Eukaryota</taxon>
        <taxon>Viridiplantae</taxon>
        <taxon>Streptophyta</taxon>
        <taxon>Embryophyta</taxon>
        <taxon>Tracheophyta</taxon>
        <taxon>Spermatophyta</taxon>
        <taxon>Magnoliopsida</taxon>
        <taxon>Liliopsida</taxon>
        <taxon>Poales</taxon>
        <taxon>Poaceae</taxon>
        <taxon>PACMAD clade</taxon>
        <taxon>Panicoideae</taxon>
        <taxon>Panicodae</taxon>
        <taxon>Paniceae</taxon>
        <taxon>Panicinae</taxon>
        <taxon>Panicum</taxon>
        <taxon>Panicum sect. Hiantes</taxon>
    </lineage>
</organism>
<evidence type="ECO:0000256" key="1">
    <source>
        <dbReference type="SAM" id="MobiDB-lite"/>
    </source>
</evidence>
<sequence length="126" mass="13911">MSPLPSKKKNCHDPVASSSPPPLVSLAETSATSRLSLPRCRSPSRGCATSVSAPPPRASHTRTRRRIFALPLPSPNAKRRCRASRPLSPSRRRPDRRTSMPRAAFRCHAPHARCRLRSDDGCGIRR</sequence>
<evidence type="ECO:0000313" key="2">
    <source>
        <dbReference type="EMBL" id="KAG2585756.1"/>
    </source>
</evidence>
<reference evidence="2" key="1">
    <citation type="submission" date="2020-05" db="EMBL/GenBank/DDBJ databases">
        <title>WGS assembly of Panicum virgatum.</title>
        <authorList>
            <person name="Lovell J.T."/>
            <person name="Jenkins J."/>
            <person name="Shu S."/>
            <person name="Juenger T.E."/>
            <person name="Schmutz J."/>
        </authorList>
    </citation>
    <scope>NUCLEOTIDE SEQUENCE</scope>
    <source>
        <strain evidence="2">AP13</strain>
    </source>
</reference>
<name>A0A8T0RLC9_PANVG</name>
<dbReference type="Proteomes" id="UP000823388">
    <property type="component" value="Chromosome 6K"/>
</dbReference>
<evidence type="ECO:0000313" key="3">
    <source>
        <dbReference type="Proteomes" id="UP000823388"/>
    </source>
</evidence>
<feature type="region of interest" description="Disordered" evidence="1">
    <location>
        <begin position="1"/>
        <end position="104"/>
    </location>
</feature>
<proteinExistence type="predicted"/>
<comment type="caution">
    <text evidence="2">The sequence shown here is derived from an EMBL/GenBank/DDBJ whole genome shotgun (WGS) entry which is preliminary data.</text>
</comment>
<feature type="compositionally biased region" description="Low complexity" evidence="1">
    <location>
        <begin position="33"/>
        <end position="45"/>
    </location>
</feature>
<feature type="compositionally biased region" description="Basic residues" evidence="1">
    <location>
        <begin position="1"/>
        <end position="10"/>
    </location>
</feature>
<accession>A0A8T0RLC9</accession>
<keyword evidence="3" id="KW-1185">Reference proteome</keyword>
<dbReference type="AlphaFoldDB" id="A0A8T0RLC9"/>
<gene>
    <name evidence="2" type="ORF">PVAP13_6KG409801</name>
</gene>
<dbReference type="EMBL" id="CM029047">
    <property type="protein sequence ID" value="KAG2585756.1"/>
    <property type="molecule type" value="Genomic_DNA"/>
</dbReference>
<protein>
    <submittedName>
        <fullName evidence="2">Uncharacterized protein</fullName>
    </submittedName>
</protein>